<dbReference type="OMA" id="SEERYGW"/>
<feature type="transmembrane region" description="Helical" evidence="1">
    <location>
        <begin position="176"/>
        <end position="192"/>
    </location>
</feature>
<feature type="transmembrane region" description="Helical" evidence="1">
    <location>
        <begin position="80"/>
        <end position="100"/>
    </location>
</feature>
<feature type="transmembrane region" description="Helical" evidence="1">
    <location>
        <begin position="204"/>
        <end position="224"/>
    </location>
</feature>
<accession>B4JP45</accession>
<feature type="transmembrane region" description="Helical" evidence="1">
    <location>
        <begin position="143"/>
        <end position="164"/>
    </location>
</feature>
<dbReference type="Proteomes" id="UP000001070">
    <property type="component" value="Unassembled WGS sequence"/>
</dbReference>
<evidence type="ECO:0000256" key="1">
    <source>
        <dbReference type="SAM" id="Phobius"/>
    </source>
</evidence>
<keyword evidence="3" id="KW-1185">Reference proteome</keyword>
<dbReference type="eggNOG" id="ENOG502T941">
    <property type="taxonomic scope" value="Eukaryota"/>
</dbReference>
<dbReference type="KEGG" id="dgr:6567060"/>
<reference evidence="2 3" key="1">
    <citation type="journal article" date="2007" name="Nature">
        <title>Evolution of genes and genomes on the Drosophila phylogeny.</title>
        <authorList>
            <consortium name="Drosophila 12 Genomes Consortium"/>
            <person name="Clark A.G."/>
            <person name="Eisen M.B."/>
            <person name="Smith D.R."/>
            <person name="Bergman C.M."/>
            <person name="Oliver B."/>
            <person name="Markow T.A."/>
            <person name="Kaufman T.C."/>
            <person name="Kellis M."/>
            <person name="Gelbart W."/>
            <person name="Iyer V.N."/>
            <person name="Pollard D.A."/>
            <person name="Sackton T.B."/>
            <person name="Larracuente A.M."/>
            <person name="Singh N.D."/>
            <person name="Abad J.P."/>
            <person name="Abt D.N."/>
            <person name="Adryan B."/>
            <person name="Aguade M."/>
            <person name="Akashi H."/>
            <person name="Anderson W.W."/>
            <person name="Aquadro C.F."/>
            <person name="Ardell D.H."/>
            <person name="Arguello R."/>
            <person name="Artieri C.G."/>
            <person name="Barbash D.A."/>
            <person name="Barker D."/>
            <person name="Barsanti P."/>
            <person name="Batterham P."/>
            <person name="Batzoglou S."/>
            <person name="Begun D."/>
            <person name="Bhutkar A."/>
            <person name="Blanco E."/>
            <person name="Bosak S.A."/>
            <person name="Bradley R.K."/>
            <person name="Brand A.D."/>
            <person name="Brent M.R."/>
            <person name="Brooks A.N."/>
            <person name="Brown R.H."/>
            <person name="Butlin R.K."/>
            <person name="Caggese C."/>
            <person name="Calvi B.R."/>
            <person name="Bernardo de Carvalho A."/>
            <person name="Caspi A."/>
            <person name="Castrezana S."/>
            <person name="Celniker S.E."/>
            <person name="Chang J.L."/>
            <person name="Chapple C."/>
            <person name="Chatterji S."/>
            <person name="Chinwalla A."/>
            <person name="Civetta A."/>
            <person name="Clifton S.W."/>
            <person name="Comeron J.M."/>
            <person name="Costello J.C."/>
            <person name="Coyne J.A."/>
            <person name="Daub J."/>
            <person name="David R.G."/>
            <person name="Delcher A.L."/>
            <person name="Delehaunty K."/>
            <person name="Do C.B."/>
            <person name="Ebling H."/>
            <person name="Edwards K."/>
            <person name="Eickbush T."/>
            <person name="Evans J.D."/>
            <person name="Filipski A."/>
            <person name="Findeiss S."/>
            <person name="Freyhult E."/>
            <person name="Fulton L."/>
            <person name="Fulton R."/>
            <person name="Garcia A.C."/>
            <person name="Gardiner A."/>
            <person name="Garfield D.A."/>
            <person name="Garvin B.E."/>
            <person name="Gibson G."/>
            <person name="Gilbert D."/>
            <person name="Gnerre S."/>
            <person name="Godfrey J."/>
            <person name="Good R."/>
            <person name="Gotea V."/>
            <person name="Gravely B."/>
            <person name="Greenberg A.J."/>
            <person name="Griffiths-Jones S."/>
            <person name="Gross S."/>
            <person name="Guigo R."/>
            <person name="Gustafson E.A."/>
            <person name="Haerty W."/>
            <person name="Hahn M.W."/>
            <person name="Halligan D.L."/>
            <person name="Halpern A.L."/>
            <person name="Halter G.M."/>
            <person name="Han M.V."/>
            <person name="Heger A."/>
            <person name="Hillier L."/>
            <person name="Hinrichs A.S."/>
            <person name="Holmes I."/>
            <person name="Hoskins R.A."/>
            <person name="Hubisz M.J."/>
            <person name="Hultmark D."/>
            <person name="Huntley M.A."/>
            <person name="Jaffe D.B."/>
            <person name="Jagadeeshan S."/>
            <person name="Jeck W.R."/>
            <person name="Johnson J."/>
            <person name="Jones C.D."/>
            <person name="Jordan W.C."/>
            <person name="Karpen G.H."/>
            <person name="Kataoka E."/>
            <person name="Keightley P.D."/>
            <person name="Kheradpour P."/>
            <person name="Kirkness E.F."/>
            <person name="Koerich L.B."/>
            <person name="Kristiansen K."/>
            <person name="Kudrna D."/>
            <person name="Kulathinal R.J."/>
            <person name="Kumar S."/>
            <person name="Kwok R."/>
            <person name="Lander E."/>
            <person name="Langley C.H."/>
            <person name="Lapoint R."/>
            <person name="Lazzaro B.P."/>
            <person name="Lee S.J."/>
            <person name="Levesque L."/>
            <person name="Li R."/>
            <person name="Lin C.F."/>
            <person name="Lin M.F."/>
            <person name="Lindblad-Toh K."/>
            <person name="Llopart A."/>
            <person name="Long M."/>
            <person name="Low L."/>
            <person name="Lozovsky E."/>
            <person name="Lu J."/>
            <person name="Luo M."/>
            <person name="Machado C.A."/>
            <person name="Makalowski W."/>
            <person name="Marzo M."/>
            <person name="Matsuda M."/>
            <person name="Matzkin L."/>
            <person name="McAllister B."/>
            <person name="McBride C.S."/>
            <person name="McKernan B."/>
            <person name="McKernan K."/>
            <person name="Mendez-Lago M."/>
            <person name="Minx P."/>
            <person name="Mollenhauer M.U."/>
            <person name="Montooth K."/>
            <person name="Mount S.M."/>
            <person name="Mu X."/>
            <person name="Myers E."/>
            <person name="Negre B."/>
            <person name="Newfeld S."/>
            <person name="Nielsen R."/>
            <person name="Noor M.A."/>
            <person name="O'Grady P."/>
            <person name="Pachter L."/>
            <person name="Papaceit M."/>
            <person name="Parisi M.J."/>
            <person name="Parisi M."/>
            <person name="Parts L."/>
            <person name="Pedersen J.S."/>
            <person name="Pesole G."/>
            <person name="Phillippy A.M."/>
            <person name="Ponting C.P."/>
            <person name="Pop M."/>
            <person name="Porcelli D."/>
            <person name="Powell J.R."/>
            <person name="Prohaska S."/>
            <person name="Pruitt K."/>
            <person name="Puig M."/>
            <person name="Quesneville H."/>
            <person name="Ram K.R."/>
            <person name="Rand D."/>
            <person name="Rasmussen M.D."/>
            <person name="Reed L.K."/>
            <person name="Reenan R."/>
            <person name="Reily A."/>
            <person name="Remington K.A."/>
            <person name="Rieger T.T."/>
            <person name="Ritchie M.G."/>
            <person name="Robin C."/>
            <person name="Rogers Y.H."/>
            <person name="Rohde C."/>
            <person name="Rozas J."/>
            <person name="Rubenfield M.J."/>
            <person name="Ruiz A."/>
            <person name="Russo S."/>
            <person name="Salzberg S.L."/>
            <person name="Sanchez-Gracia A."/>
            <person name="Saranga D.J."/>
            <person name="Sato H."/>
            <person name="Schaeffer S.W."/>
            <person name="Schatz M.C."/>
            <person name="Schlenke T."/>
            <person name="Schwartz R."/>
            <person name="Segarra C."/>
            <person name="Singh R.S."/>
            <person name="Sirot L."/>
            <person name="Sirota M."/>
            <person name="Sisneros N.B."/>
            <person name="Smith C.D."/>
            <person name="Smith T.F."/>
            <person name="Spieth J."/>
            <person name="Stage D.E."/>
            <person name="Stark A."/>
            <person name="Stephan W."/>
            <person name="Strausberg R.L."/>
            <person name="Strempel S."/>
            <person name="Sturgill D."/>
            <person name="Sutton G."/>
            <person name="Sutton G.G."/>
            <person name="Tao W."/>
            <person name="Teichmann S."/>
            <person name="Tobari Y.N."/>
            <person name="Tomimura Y."/>
            <person name="Tsolas J.M."/>
            <person name="Valente V.L."/>
            <person name="Venter E."/>
            <person name="Venter J.C."/>
            <person name="Vicario S."/>
            <person name="Vieira F.G."/>
            <person name="Vilella A.J."/>
            <person name="Villasante A."/>
            <person name="Walenz B."/>
            <person name="Wang J."/>
            <person name="Wasserman M."/>
            <person name="Watts T."/>
            <person name="Wilson D."/>
            <person name="Wilson R.K."/>
            <person name="Wing R.A."/>
            <person name="Wolfner M.F."/>
            <person name="Wong A."/>
            <person name="Wong G.K."/>
            <person name="Wu C.I."/>
            <person name="Wu G."/>
            <person name="Yamamoto D."/>
            <person name="Yang H.P."/>
            <person name="Yang S.P."/>
            <person name="Yorke J.A."/>
            <person name="Yoshida K."/>
            <person name="Zdobnov E."/>
            <person name="Zhang P."/>
            <person name="Zhang Y."/>
            <person name="Zimin A.V."/>
            <person name="Baldwin J."/>
            <person name="Abdouelleil A."/>
            <person name="Abdulkadir J."/>
            <person name="Abebe A."/>
            <person name="Abera B."/>
            <person name="Abreu J."/>
            <person name="Acer S.C."/>
            <person name="Aftuck L."/>
            <person name="Alexander A."/>
            <person name="An P."/>
            <person name="Anderson E."/>
            <person name="Anderson S."/>
            <person name="Arachi H."/>
            <person name="Azer M."/>
            <person name="Bachantsang P."/>
            <person name="Barry A."/>
            <person name="Bayul T."/>
            <person name="Berlin A."/>
            <person name="Bessette D."/>
            <person name="Bloom T."/>
            <person name="Blye J."/>
            <person name="Boguslavskiy L."/>
            <person name="Bonnet C."/>
            <person name="Boukhgalter B."/>
            <person name="Bourzgui I."/>
            <person name="Brown A."/>
            <person name="Cahill P."/>
            <person name="Channer S."/>
            <person name="Cheshatsang Y."/>
            <person name="Chuda L."/>
            <person name="Citroen M."/>
            <person name="Collymore A."/>
            <person name="Cooke P."/>
            <person name="Costello M."/>
            <person name="D'Aco K."/>
            <person name="Daza R."/>
            <person name="De Haan G."/>
            <person name="DeGray S."/>
            <person name="DeMaso C."/>
            <person name="Dhargay N."/>
            <person name="Dooley K."/>
            <person name="Dooley E."/>
            <person name="Doricent M."/>
            <person name="Dorje P."/>
            <person name="Dorjee K."/>
            <person name="Dupes A."/>
            <person name="Elong R."/>
            <person name="Falk J."/>
            <person name="Farina A."/>
            <person name="Faro S."/>
            <person name="Ferguson D."/>
            <person name="Fisher S."/>
            <person name="Foley C.D."/>
            <person name="Franke A."/>
            <person name="Friedrich D."/>
            <person name="Gadbois L."/>
            <person name="Gearin G."/>
            <person name="Gearin C.R."/>
            <person name="Giannoukos G."/>
            <person name="Goode T."/>
            <person name="Graham J."/>
            <person name="Grandbois E."/>
            <person name="Grewal S."/>
            <person name="Gyaltsen K."/>
            <person name="Hafez N."/>
            <person name="Hagos B."/>
            <person name="Hall J."/>
            <person name="Henson C."/>
            <person name="Hollinger A."/>
            <person name="Honan T."/>
            <person name="Huard M.D."/>
            <person name="Hughes L."/>
            <person name="Hurhula B."/>
            <person name="Husby M.E."/>
            <person name="Kamat A."/>
            <person name="Kanga B."/>
            <person name="Kashin S."/>
            <person name="Khazanovich D."/>
            <person name="Kisner P."/>
            <person name="Lance K."/>
            <person name="Lara M."/>
            <person name="Lee W."/>
            <person name="Lennon N."/>
            <person name="Letendre F."/>
            <person name="LeVine R."/>
            <person name="Lipovsky A."/>
            <person name="Liu X."/>
            <person name="Liu J."/>
            <person name="Liu S."/>
            <person name="Lokyitsang T."/>
            <person name="Lokyitsang Y."/>
            <person name="Lubonja R."/>
            <person name="Lui A."/>
            <person name="MacDonald P."/>
            <person name="Magnisalis V."/>
            <person name="Maru K."/>
            <person name="Matthews C."/>
            <person name="McCusker W."/>
            <person name="McDonough S."/>
            <person name="Mehta T."/>
            <person name="Meldrim J."/>
            <person name="Meneus L."/>
            <person name="Mihai O."/>
            <person name="Mihalev A."/>
            <person name="Mihova T."/>
            <person name="Mittelman R."/>
            <person name="Mlenga V."/>
            <person name="Montmayeur A."/>
            <person name="Mulrain L."/>
            <person name="Navidi A."/>
            <person name="Naylor J."/>
            <person name="Negash T."/>
            <person name="Nguyen T."/>
            <person name="Nguyen N."/>
            <person name="Nicol R."/>
            <person name="Norbu C."/>
            <person name="Norbu N."/>
            <person name="Novod N."/>
            <person name="O'Neill B."/>
            <person name="Osman S."/>
            <person name="Markiewicz E."/>
            <person name="Oyono O.L."/>
            <person name="Patti C."/>
            <person name="Phunkhang P."/>
            <person name="Pierre F."/>
            <person name="Priest M."/>
            <person name="Raghuraman S."/>
            <person name="Rege F."/>
            <person name="Reyes R."/>
            <person name="Rise C."/>
            <person name="Rogov P."/>
            <person name="Ross K."/>
            <person name="Ryan E."/>
            <person name="Settipalli S."/>
            <person name="Shea T."/>
            <person name="Sherpa N."/>
            <person name="Shi L."/>
            <person name="Shih D."/>
            <person name="Sparrow T."/>
            <person name="Spaulding J."/>
            <person name="Stalker J."/>
            <person name="Stange-Thomann N."/>
            <person name="Stavropoulos S."/>
            <person name="Stone C."/>
            <person name="Strader C."/>
            <person name="Tesfaye S."/>
            <person name="Thomson T."/>
            <person name="Thoulutsang Y."/>
            <person name="Thoulutsang D."/>
            <person name="Topham K."/>
            <person name="Topping I."/>
            <person name="Tsamla T."/>
            <person name="Vassiliev H."/>
            <person name="Vo A."/>
            <person name="Wangchuk T."/>
            <person name="Wangdi T."/>
            <person name="Weiand M."/>
            <person name="Wilkinson J."/>
            <person name="Wilson A."/>
            <person name="Yadav S."/>
            <person name="Young G."/>
            <person name="Yu Q."/>
            <person name="Zembek L."/>
            <person name="Zhong D."/>
            <person name="Zimmer A."/>
            <person name="Zwirko Z."/>
            <person name="Jaffe D.B."/>
            <person name="Alvarez P."/>
            <person name="Brockman W."/>
            <person name="Butler J."/>
            <person name="Chin C."/>
            <person name="Gnerre S."/>
            <person name="Grabherr M."/>
            <person name="Kleber M."/>
            <person name="Mauceli E."/>
            <person name="MacCallum I."/>
        </authorList>
    </citation>
    <scope>NUCLEOTIDE SEQUENCE [LARGE SCALE GENOMIC DNA]</scope>
    <source>
        <strain evidence="3">Tucson 15287-2541.00</strain>
    </source>
</reference>
<name>B4JP45_DROGR</name>
<dbReference type="InParanoid" id="B4JP45"/>
<keyword evidence="1" id="KW-0472">Membrane</keyword>
<proteinExistence type="predicted"/>
<feature type="transmembrane region" description="Helical" evidence="1">
    <location>
        <begin position="57"/>
        <end position="73"/>
    </location>
</feature>
<evidence type="ECO:0000313" key="2">
    <source>
        <dbReference type="EMBL" id="EDV99470.1"/>
    </source>
</evidence>
<dbReference type="EMBL" id="CH916372">
    <property type="protein sequence ID" value="EDV99470.1"/>
    <property type="molecule type" value="Genomic_DNA"/>
</dbReference>
<organism evidence="3">
    <name type="scientific">Drosophila grimshawi</name>
    <name type="common">Hawaiian fruit fly</name>
    <name type="synonym">Idiomyia grimshawi</name>
    <dbReference type="NCBI Taxonomy" id="7222"/>
    <lineage>
        <taxon>Eukaryota</taxon>
        <taxon>Metazoa</taxon>
        <taxon>Ecdysozoa</taxon>
        <taxon>Arthropoda</taxon>
        <taxon>Hexapoda</taxon>
        <taxon>Insecta</taxon>
        <taxon>Pterygota</taxon>
        <taxon>Neoptera</taxon>
        <taxon>Endopterygota</taxon>
        <taxon>Diptera</taxon>
        <taxon>Brachycera</taxon>
        <taxon>Muscomorpha</taxon>
        <taxon>Ephydroidea</taxon>
        <taxon>Drosophilidae</taxon>
        <taxon>Drosophila</taxon>
        <taxon>Hawaiian Drosophila</taxon>
    </lineage>
</organism>
<keyword evidence="1" id="KW-1133">Transmembrane helix</keyword>
<sequence>MESIVPDVYGMPPDMTIRHGLRIYVLSTLCAAFALLQWAIIGYFSDWRKYRMPQVRYGYWLMATFFGICVLSCTPIGRKFPWNVALMLIIVESSTLYIAMEQQNTKGLLVNLYAGLLVFALVTASIFYGSYFPMRWVPGDLMLSLLVATSNLMLIAFFLNAYIFDNFTVYTIVRNYFAMTAIMMIIYTATIIHDRQFVVPKNEYLFLSALLFFGHMILHERVLAFSVHNEYNTDCTLLYFL</sequence>
<keyword evidence="1" id="KW-0812">Transmembrane</keyword>
<feature type="transmembrane region" description="Helical" evidence="1">
    <location>
        <begin position="112"/>
        <end position="131"/>
    </location>
</feature>
<dbReference type="PhylomeDB" id="B4JP45"/>
<protein>
    <submittedName>
        <fullName evidence="2">GH13868</fullName>
    </submittedName>
</protein>
<evidence type="ECO:0000313" key="3">
    <source>
        <dbReference type="Proteomes" id="UP000001070"/>
    </source>
</evidence>
<dbReference type="AlphaFoldDB" id="B4JP45"/>
<feature type="transmembrane region" description="Helical" evidence="1">
    <location>
        <begin position="21"/>
        <end position="45"/>
    </location>
</feature>
<dbReference type="OrthoDB" id="7881833at2759"/>
<dbReference type="HOGENOM" id="CLU_075158_0_0_1"/>
<gene>
    <name evidence="2" type="primary">Dgri\GH13868</name>
    <name evidence="2" type="ORF">Dgri_GH13868</name>
</gene>